<sequence length="119" mass="13757">MAYPHFYVERTDDRTEEMLGGWPAKAHKHNDQLGEKQFMSEKVVNLKFKSLKDRAQVAGEKASTTAIEKFTATRNLIKERASERRRQVVGTIIDKGINLTEKQLNSLKKLQKQEKKKRG</sequence>
<evidence type="ECO:0000313" key="1">
    <source>
        <dbReference type="EMBL" id="SMF43055.1"/>
    </source>
</evidence>
<accession>A0A1Y6C2V5</accession>
<dbReference type="Proteomes" id="UP000192907">
    <property type="component" value="Unassembled WGS sequence"/>
</dbReference>
<protein>
    <submittedName>
        <fullName evidence="1">Uncharacterized protein</fullName>
    </submittedName>
</protein>
<dbReference type="AlphaFoldDB" id="A0A1Y6C2V5"/>
<organism evidence="1 2">
    <name type="scientific">Pseudobacteriovorax antillogorgiicola</name>
    <dbReference type="NCBI Taxonomy" id="1513793"/>
    <lineage>
        <taxon>Bacteria</taxon>
        <taxon>Pseudomonadati</taxon>
        <taxon>Bdellovibrionota</taxon>
        <taxon>Oligoflexia</taxon>
        <taxon>Oligoflexales</taxon>
        <taxon>Pseudobacteriovoracaceae</taxon>
        <taxon>Pseudobacteriovorax</taxon>
    </lineage>
</organism>
<dbReference type="RefSeq" id="WP_132321052.1">
    <property type="nucleotide sequence ID" value="NZ_FWZT01000013.1"/>
</dbReference>
<name>A0A1Y6C2V5_9BACT</name>
<dbReference type="EMBL" id="FWZT01000013">
    <property type="protein sequence ID" value="SMF43055.1"/>
    <property type="molecule type" value="Genomic_DNA"/>
</dbReference>
<proteinExistence type="predicted"/>
<dbReference type="STRING" id="1513793.SAMN06296036_11346"/>
<evidence type="ECO:0000313" key="2">
    <source>
        <dbReference type="Proteomes" id="UP000192907"/>
    </source>
</evidence>
<reference evidence="2" key="1">
    <citation type="submission" date="2017-04" db="EMBL/GenBank/DDBJ databases">
        <authorList>
            <person name="Varghese N."/>
            <person name="Submissions S."/>
        </authorList>
    </citation>
    <scope>NUCLEOTIDE SEQUENCE [LARGE SCALE GENOMIC DNA]</scope>
    <source>
        <strain evidence="2">RKEM611</strain>
    </source>
</reference>
<keyword evidence="2" id="KW-1185">Reference proteome</keyword>
<gene>
    <name evidence="1" type="ORF">SAMN06296036_11346</name>
</gene>